<dbReference type="CDD" id="cd16448">
    <property type="entry name" value="RING-H2"/>
    <property type="match status" value="1"/>
</dbReference>
<dbReference type="PROSITE" id="PS50089">
    <property type="entry name" value="ZF_RING_2"/>
    <property type="match status" value="1"/>
</dbReference>
<keyword evidence="1" id="KW-0862">Zinc</keyword>
<dbReference type="Pfam" id="PF13639">
    <property type="entry name" value="zf-RING_2"/>
    <property type="match status" value="1"/>
</dbReference>
<feature type="region of interest" description="Disordered" evidence="3">
    <location>
        <begin position="95"/>
        <end position="118"/>
    </location>
</feature>
<evidence type="ECO:0000256" key="3">
    <source>
        <dbReference type="SAM" id="MobiDB-lite"/>
    </source>
</evidence>
<sequence>MKVVCSICLEEMHEDSYWVALRSCGHVFDRTCIDSALRGFRSRCPVCATAAVETFNRAPAVPWIKLYPSKGDRDESDEQVKMKNDLDEANQKLASLQSKLTRTEDTLDSSRQEHGNTLSTLERTLSTINQLNQDNEQLKKSNNDYLSSIEKLKTSYQIIANSSTSSSSLNEAPGEQQFSLQDLLKVGKTVLDAASLDSINSLANQALQRDYLDLKAKYQDMANREQLTGVKVADLTAQLQRSQTAENSQDRERLQKQLFGALIEKSVLSNAVTNLNLEKQRLLDEKRVIQEKWNAMLPDHKKLQDAETAWITNNLYLQELLKASNEDLVKMKALNHDYATEILGLKEEVRALRETNTKHDAEKFQIINNVKRYEAEIKQREERIEVLSDGKGQMMEELIVAQQPWQLFL</sequence>
<evidence type="ECO:0000256" key="2">
    <source>
        <dbReference type="SAM" id="Coils"/>
    </source>
</evidence>
<keyword evidence="6" id="KW-1185">Reference proteome</keyword>
<dbReference type="SMART" id="SM00184">
    <property type="entry name" value="RING"/>
    <property type="match status" value="1"/>
</dbReference>
<dbReference type="STRING" id="91626.A0A0C9MSV1"/>
<evidence type="ECO:0000313" key="5">
    <source>
        <dbReference type="EMBL" id="GAN05143.1"/>
    </source>
</evidence>
<evidence type="ECO:0000259" key="4">
    <source>
        <dbReference type="PROSITE" id="PS50089"/>
    </source>
</evidence>
<feature type="domain" description="RING-type" evidence="4">
    <location>
        <begin position="5"/>
        <end position="47"/>
    </location>
</feature>
<proteinExistence type="predicted"/>
<evidence type="ECO:0000256" key="1">
    <source>
        <dbReference type="PROSITE-ProRule" id="PRU00175"/>
    </source>
</evidence>
<reference evidence="5" key="1">
    <citation type="submission" date="2014-09" db="EMBL/GenBank/DDBJ databases">
        <title>Draft genome sequence of an oleaginous Mucoromycotina fungus Mucor ambiguus NBRC6742.</title>
        <authorList>
            <person name="Takeda I."/>
            <person name="Yamane N."/>
            <person name="Morita T."/>
            <person name="Tamano K."/>
            <person name="Machida M."/>
            <person name="Baker S."/>
            <person name="Koike H."/>
        </authorList>
    </citation>
    <scope>NUCLEOTIDE SEQUENCE</scope>
    <source>
        <strain evidence="5">NBRC 6742</strain>
    </source>
</reference>
<dbReference type="SUPFAM" id="SSF57850">
    <property type="entry name" value="RING/U-box"/>
    <property type="match status" value="1"/>
</dbReference>
<dbReference type="Proteomes" id="UP000053815">
    <property type="component" value="Unassembled WGS sequence"/>
</dbReference>
<evidence type="ECO:0000313" key="6">
    <source>
        <dbReference type="Proteomes" id="UP000053815"/>
    </source>
</evidence>
<keyword evidence="1" id="KW-0479">Metal-binding</keyword>
<organism evidence="5">
    <name type="scientific">Mucor ambiguus</name>
    <dbReference type="NCBI Taxonomy" id="91626"/>
    <lineage>
        <taxon>Eukaryota</taxon>
        <taxon>Fungi</taxon>
        <taxon>Fungi incertae sedis</taxon>
        <taxon>Mucoromycota</taxon>
        <taxon>Mucoromycotina</taxon>
        <taxon>Mucoromycetes</taxon>
        <taxon>Mucorales</taxon>
        <taxon>Mucorineae</taxon>
        <taxon>Mucoraceae</taxon>
        <taxon>Mucor</taxon>
    </lineage>
</organism>
<protein>
    <recommendedName>
        <fullName evidence="4">RING-type domain-containing protein</fullName>
    </recommendedName>
</protein>
<dbReference type="InterPro" id="IPR013083">
    <property type="entry name" value="Znf_RING/FYVE/PHD"/>
</dbReference>
<keyword evidence="1" id="KW-0863">Zinc-finger</keyword>
<name>A0A0C9MSV1_9FUNG</name>
<dbReference type="AlphaFoldDB" id="A0A0C9MSV1"/>
<keyword evidence="2" id="KW-0175">Coiled coil</keyword>
<feature type="coiled-coil region" evidence="2">
    <location>
        <begin position="363"/>
        <end position="390"/>
    </location>
</feature>
<dbReference type="OrthoDB" id="2268717at2759"/>
<dbReference type="GO" id="GO:0008270">
    <property type="term" value="F:zinc ion binding"/>
    <property type="evidence" value="ECO:0007669"/>
    <property type="project" value="UniProtKB-KW"/>
</dbReference>
<dbReference type="InterPro" id="IPR001841">
    <property type="entry name" value="Znf_RING"/>
</dbReference>
<feature type="compositionally biased region" description="Basic and acidic residues" evidence="3">
    <location>
        <begin position="101"/>
        <end position="114"/>
    </location>
</feature>
<dbReference type="Gene3D" id="3.30.40.10">
    <property type="entry name" value="Zinc/RING finger domain, C3HC4 (zinc finger)"/>
    <property type="match status" value="1"/>
</dbReference>
<dbReference type="EMBL" id="DF836372">
    <property type="protein sequence ID" value="GAN05143.1"/>
    <property type="molecule type" value="Genomic_DNA"/>
</dbReference>
<accession>A0A0C9MSV1</accession>
<gene>
    <name evidence="5" type="ORF">MAM1_0083d04612</name>
</gene>